<keyword evidence="10" id="KW-1185">Reference proteome</keyword>
<reference evidence="9 10" key="1">
    <citation type="journal article" date="2019" name="Sci. Rep.">
        <title>Orb-weaving spider Araneus ventricosus genome elucidates the spidroin gene catalogue.</title>
        <authorList>
            <person name="Kono N."/>
            <person name="Nakamura H."/>
            <person name="Ohtoshi R."/>
            <person name="Moran D.A.P."/>
            <person name="Shinohara A."/>
            <person name="Yoshida Y."/>
            <person name="Fujiwara M."/>
            <person name="Mori M."/>
            <person name="Tomita M."/>
            <person name="Arakawa K."/>
        </authorList>
    </citation>
    <scope>NUCLEOTIDE SEQUENCE [LARGE SCALE GENOMIC DNA]</scope>
</reference>
<evidence type="ECO:0000313" key="9">
    <source>
        <dbReference type="EMBL" id="GBN60584.1"/>
    </source>
</evidence>
<keyword evidence="3" id="KW-0677">Repeat</keyword>
<dbReference type="GO" id="GO:0005634">
    <property type="term" value="C:nucleus"/>
    <property type="evidence" value="ECO:0007669"/>
    <property type="project" value="UniProtKB-SubCell"/>
</dbReference>
<dbReference type="SUPFAM" id="SSF57667">
    <property type="entry name" value="beta-beta-alpha zinc fingers"/>
    <property type="match status" value="2"/>
</dbReference>
<dbReference type="GO" id="GO:0008270">
    <property type="term" value="F:zinc ion binding"/>
    <property type="evidence" value="ECO:0007669"/>
    <property type="project" value="UniProtKB-KW"/>
</dbReference>
<evidence type="ECO:0000256" key="5">
    <source>
        <dbReference type="ARBA" id="ARBA00022833"/>
    </source>
</evidence>
<dbReference type="GO" id="GO:0000981">
    <property type="term" value="F:DNA-binding transcription factor activity, RNA polymerase II-specific"/>
    <property type="evidence" value="ECO:0007669"/>
    <property type="project" value="TreeGrafter"/>
</dbReference>
<feature type="domain" description="C2H2-type" evidence="8">
    <location>
        <begin position="151"/>
        <end position="178"/>
    </location>
</feature>
<dbReference type="AlphaFoldDB" id="A0A4Y2QAT0"/>
<protein>
    <submittedName>
        <fullName evidence="9">Zinc finger protein 606</fullName>
    </submittedName>
</protein>
<evidence type="ECO:0000256" key="1">
    <source>
        <dbReference type="ARBA" id="ARBA00004123"/>
    </source>
</evidence>
<comment type="caution">
    <text evidence="9">The sequence shown here is derived from an EMBL/GenBank/DDBJ whole genome shotgun (WGS) entry which is preliminary data.</text>
</comment>
<sequence>MFNRTLLLSKRKKLSVYSLYQIFPNRFTSTSIEQNELQNSTCCNAVSSEEYREESADRNRNALFDDDTCVPESSIKFPVFISLCSTIIPGANGTSRNNGIVWGQNDKYSSEVVSHCCYNRDKELANRCEFVVSCPSGLKVKSQWHSENGQFICPVCEKDFRLRDNFLIHCRPHTGEKTFGCDSYDKIHFEKYLTHHLQIHRGEIPFACDECEITCAKKCQLTRHSWTHNGEKPYKCPICGKTFSYSSVRNRHHKTFHNRKT</sequence>
<dbReference type="InterPro" id="IPR036236">
    <property type="entry name" value="Znf_C2H2_sf"/>
</dbReference>
<proteinExistence type="predicted"/>
<gene>
    <name evidence="9" type="primary">ZNF606_0</name>
    <name evidence="9" type="ORF">AVEN_253332_1</name>
</gene>
<organism evidence="9 10">
    <name type="scientific">Araneus ventricosus</name>
    <name type="common">Orbweaver spider</name>
    <name type="synonym">Epeira ventricosa</name>
    <dbReference type="NCBI Taxonomy" id="182803"/>
    <lineage>
        <taxon>Eukaryota</taxon>
        <taxon>Metazoa</taxon>
        <taxon>Ecdysozoa</taxon>
        <taxon>Arthropoda</taxon>
        <taxon>Chelicerata</taxon>
        <taxon>Arachnida</taxon>
        <taxon>Araneae</taxon>
        <taxon>Araneomorphae</taxon>
        <taxon>Entelegynae</taxon>
        <taxon>Araneoidea</taxon>
        <taxon>Araneidae</taxon>
        <taxon>Araneus</taxon>
    </lineage>
</organism>
<feature type="domain" description="C2H2-type" evidence="8">
    <location>
        <begin position="234"/>
        <end position="261"/>
    </location>
</feature>
<comment type="subcellular location">
    <subcellularLocation>
        <location evidence="1">Nucleus</location>
    </subcellularLocation>
</comment>
<dbReference type="Proteomes" id="UP000499080">
    <property type="component" value="Unassembled WGS sequence"/>
</dbReference>
<dbReference type="PROSITE" id="PS00028">
    <property type="entry name" value="ZINC_FINGER_C2H2_1"/>
    <property type="match status" value="3"/>
</dbReference>
<evidence type="ECO:0000256" key="3">
    <source>
        <dbReference type="ARBA" id="ARBA00022737"/>
    </source>
</evidence>
<dbReference type="GO" id="GO:0000977">
    <property type="term" value="F:RNA polymerase II transcription regulatory region sequence-specific DNA binding"/>
    <property type="evidence" value="ECO:0007669"/>
    <property type="project" value="TreeGrafter"/>
</dbReference>
<evidence type="ECO:0000256" key="2">
    <source>
        <dbReference type="ARBA" id="ARBA00022723"/>
    </source>
</evidence>
<keyword evidence="5" id="KW-0862">Zinc</keyword>
<evidence type="ECO:0000256" key="6">
    <source>
        <dbReference type="ARBA" id="ARBA00023242"/>
    </source>
</evidence>
<dbReference type="PANTHER" id="PTHR24381:SF393">
    <property type="entry name" value="CHROMATIN-LINKED ADAPTOR FOR MSL PROTEINS, ISOFORM B"/>
    <property type="match status" value="1"/>
</dbReference>
<evidence type="ECO:0000256" key="4">
    <source>
        <dbReference type="ARBA" id="ARBA00022771"/>
    </source>
</evidence>
<dbReference type="OrthoDB" id="7760418at2759"/>
<feature type="domain" description="C2H2-type" evidence="8">
    <location>
        <begin position="206"/>
        <end position="233"/>
    </location>
</feature>
<name>A0A4Y2QAT0_ARAVE</name>
<evidence type="ECO:0000256" key="7">
    <source>
        <dbReference type="PROSITE-ProRule" id="PRU00042"/>
    </source>
</evidence>
<dbReference type="PANTHER" id="PTHR24381">
    <property type="entry name" value="ZINC FINGER PROTEIN"/>
    <property type="match status" value="1"/>
</dbReference>
<dbReference type="SMART" id="SM00355">
    <property type="entry name" value="ZnF_C2H2"/>
    <property type="match status" value="3"/>
</dbReference>
<evidence type="ECO:0000313" key="10">
    <source>
        <dbReference type="Proteomes" id="UP000499080"/>
    </source>
</evidence>
<dbReference type="EMBL" id="BGPR01137728">
    <property type="protein sequence ID" value="GBN60584.1"/>
    <property type="molecule type" value="Genomic_DNA"/>
</dbReference>
<dbReference type="Gene3D" id="3.30.160.60">
    <property type="entry name" value="Classic Zinc Finger"/>
    <property type="match status" value="3"/>
</dbReference>
<dbReference type="FunFam" id="3.30.160.60:FF:000446">
    <property type="entry name" value="Zinc finger protein"/>
    <property type="match status" value="1"/>
</dbReference>
<accession>A0A4Y2QAT0</accession>
<dbReference type="InterPro" id="IPR013087">
    <property type="entry name" value="Znf_C2H2_type"/>
</dbReference>
<keyword evidence="2" id="KW-0479">Metal-binding</keyword>
<dbReference type="PROSITE" id="PS50157">
    <property type="entry name" value="ZINC_FINGER_C2H2_2"/>
    <property type="match status" value="3"/>
</dbReference>
<keyword evidence="6" id="KW-0539">Nucleus</keyword>
<keyword evidence="4 7" id="KW-0863">Zinc-finger</keyword>
<dbReference type="Pfam" id="PF00096">
    <property type="entry name" value="zf-C2H2"/>
    <property type="match status" value="1"/>
</dbReference>
<evidence type="ECO:0000259" key="8">
    <source>
        <dbReference type="PROSITE" id="PS50157"/>
    </source>
</evidence>